<keyword evidence="3" id="KW-1185">Reference proteome</keyword>
<dbReference type="Pfam" id="PF04749">
    <property type="entry name" value="PLAC8"/>
    <property type="match status" value="1"/>
</dbReference>
<accession>A0AAW1M8Y6</accession>
<dbReference type="EMBL" id="JBDFQZ010000003">
    <property type="protein sequence ID" value="KAK9742481.1"/>
    <property type="molecule type" value="Genomic_DNA"/>
</dbReference>
<protein>
    <submittedName>
        <fullName evidence="2">Uncharacterized protein</fullName>
    </submittedName>
</protein>
<organism evidence="2 3">
    <name type="scientific">Saponaria officinalis</name>
    <name type="common">Common soapwort</name>
    <name type="synonym">Lychnis saponaria</name>
    <dbReference type="NCBI Taxonomy" id="3572"/>
    <lineage>
        <taxon>Eukaryota</taxon>
        <taxon>Viridiplantae</taxon>
        <taxon>Streptophyta</taxon>
        <taxon>Embryophyta</taxon>
        <taxon>Tracheophyta</taxon>
        <taxon>Spermatophyta</taxon>
        <taxon>Magnoliopsida</taxon>
        <taxon>eudicotyledons</taxon>
        <taxon>Gunneridae</taxon>
        <taxon>Pentapetalae</taxon>
        <taxon>Caryophyllales</taxon>
        <taxon>Caryophyllaceae</taxon>
        <taxon>Caryophylleae</taxon>
        <taxon>Saponaria</taxon>
    </lineage>
</organism>
<sequence>MPGGAGAALPPQGPGPMAYQTYPQTLGISPQPGLWSTGLFDCFQDGPTCCLTFWCPCITFGQAAEIIDRGSSSCGVTGALYAIILLFTGLQCIYSCTYRTKLKQQYGMPPDTFEDFCLHCWCHGCALCQEYRELQIRGFDVPLGWHGNVERMNKATAVTNPPVVHGGMMR</sequence>
<dbReference type="PANTHER" id="PTHR15907">
    <property type="entry name" value="DUF614 FAMILY PROTEIN-RELATED"/>
    <property type="match status" value="1"/>
</dbReference>
<feature type="transmembrane region" description="Helical" evidence="1">
    <location>
        <begin position="79"/>
        <end position="98"/>
    </location>
</feature>
<keyword evidence="1" id="KW-0472">Membrane</keyword>
<dbReference type="NCBIfam" id="TIGR01571">
    <property type="entry name" value="A_thal_Cys_rich"/>
    <property type="match status" value="1"/>
</dbReference>
<evidence type="ECO:0000313" key="3">
    <source>
        <dbReference type="Proteomes" id="UP001443914"/>
    </source>
</evidence>
<reference evidence="2" key="1">
    <citation type="submission" date="2024-03" db="EMBL/GenBank/DDBJ databases">
        <title>WGS assembly of Saponaria officinalis var. Norfolk2.</title>
        <authorList>
            <person name="Jenkins J."/>
            <person name="Shu S."/>
            <person name="Grimwood J."/>
            <person name="Barry K."/>
            <person name="Goodstein D."/>
            <person name="Schmutz J."/>
            <person name="Leebens-Mack J."/>
            <person name="Osbourn A."/>
        </authorList>
    </citation>
    <scope>NUCLEOTIDE SEQUENCE [LARGE SCALE GENOMIC DNA]</scope>
    <source>
        <strain evidence="2">JIC</strain>
    </source>
</reference>
<dbReference type="InterPro" id="IPR006461">
    <property type="entry name" value="PLAC_motif_containing"/>
</dbReference>
<keyword evidence="1" id="KW-1133">Transmembrane helix</keyword>
<proteinExistence type="predicted"/>
<name>A0AAW1M8Y6_SAPOF</name>
<evidence type="ECO:0000313" key="2">
    <source>
        <dbReference type="EMBL" id="KAK9742481.1"/>
    </source>
</evidence>
<evidence type="ECO:0000256" key="1">
    <source>
        <dbReference type="SAM" id="Phobius"/>
    </source>
</evidence>
<dbReference type="Proteomes" id="UP001443914">
    <property type="component" value="Unassembled WGS sequence"/>
</dbReference>
<comment type="caution">
    <text evidence="2">The sequence shown here is derived from an EMBL/GenBank/DDBJ whole genome shotgun (WGS) entry which is preliminary data.</text>
</comment>
<gene>
    <name evidence="2" type="ORF">RND81_03G176000</name>
</gene>
<dbReference type="AlphaFoldDB" id="A0AAW1M8Y6"/>
<keyword evidence="1" id="KW-0812">Transmembrane</keyword>